<name>A0ABU0F3E8_9PSEU</name>
<evidence type="ECO:0000313" key="1">
    <source>
        <dbReference type="EMBL" id="MDQ0381562.1"/>
    </source>
</evidence>
<proteinExistence type="predicted"/>
<dbReference type="EMBL" id="JAUSUT010000001">
    <property type="protein sequence ID" value="MDQ0381562.1"/>
    <property type="molecule type" value="Genomic_DNA"/>
</dbReference>
<keyword evidence="2" id="KW-1185">Reference proteome</keyword>
<dbReference type="Proteomes" id="UP001229651">
    <property type="component" value="Unassembled WGS sequence"/>
</dbReference>
<evidence type="ECO:0000313" key="2">
    <source>
        <dbReference type="Proteomes" id="UP001229651"/>
    </source>
</evidence>
<dbReference type="Gene3D" id="3.40.109.10">
    <property type="entry name" value="NADH Oxidase"/>
    <property type="match status" value="1"/>
</dbReference>
<gene>
    <name evidence="1" type="ORF">FB470_005556</name>
</gene>
<reference evidence="1 2" key="1">
    <citation type="submission" date="2023-07" db="EMBL/GenBank/DDBJ databases">
        <title>Sequencing the genomes of 1000 actinobacteria strains.</title>
        <authorList>
            <person name="Klenk H.-P."/>
        </authorList>
    </citation>
    <scope>NUCLEOTIDE SEQUENCE [LARGE SCALE GENOMIC DNA]</scope>
    <source>
        <strain evidence="1 2">DSM 45805</strain>
    </source>
</reference>
<accession>A0ABU0F3E8</accession>
<comment type="caution">
    <text evidence="1">The sequence shown here is derived from an EMBL/GenBank/DDBJ whole genome shotgun (WGS) entry which is preliminary data.</text>
</comment>
<dbReference type="SUPFAM" id="SSF55469">
    <property type="entry name" value="FMN-dependent nitroreductase-like"/>
    <property type="match status" value="1"/>
</dbReference>
<protein>
    <submittedName>
        <fullName evidence="1">Nitroreductase</fullName>
    </submittedName>
</protein>
<dbReference type="InterPro" id="IPR000415">
    <property type="entry name" value="Nitroreductase-like"/>
</dbReference>
<sequence length="55" mass="5986">MHSSASAPPRGDRTVATTVEEALLTRRSVRAFRPEPVERPGIERLLTLAARSASN</sequence>
<dbReference type="RefSeq" id="WP_306996289.1">
    <property type="nucleotide sequence ID" value="NZ_JAUSUT010000001.1"/>
</dbReference>
<organism evidence="1 2">
    <name type="scientific">Amycolatopsis thermophila</name>
    <dbReference type="NCBI Taxonomy" id="206084"/>
    <lineage>
        <taxon>Bacteria</taxon>
        <taxon>Bacillati</taxon>
        <taxon>Actinomycetota</taxon>
        <taxon>Actinomycetes</taxon>
        <taxon>Pseudonocardiales</taxon>
        <taxon>Pseudonocardiaceae</taxon>
        <taxon>Amycolatopsis</taxon>
    </lineage>
</organism>